<name>A0ABW9SI48_9BURK</name>
<gene>
    <name evidence="1" type="ORF">GM655_00485</name>
</gene>
<organism evidence="1 2">
    <name type="scientific">Pseudoduganella danionis</name>
    <dbReference type="NCBI Taxonomy" id="1890295"/>
    <lineage>
        <taxon>Bacteria</taxon>
        <taxon>Pseudomonadati</taxon>
        <taxon>Pseudomonadota</taxon>
        <taxon>Betaproteobacteria</taxon>
        <taxon>Burkholderiales</taxon>
        <taxon>Oxalobacteraceae</taxon>
        <taxon>Telluria group</taxon>
        <taxon>Pseudoduganella</taxon>
    </lineage>
</organism>
<accession>A0ABW9SI48</accession>
<dbReference type="EMBL" id="WNKW01000001">
    <property type="protein sequence ID" value="MTW31295.1"/>
    <property type="molecule type" value="Genomic_DNA"/>
</dbReference>
<dbReference type="RefSeq" id="WP_155432698.1">
    <property type="nucleotide sequence ID" value="NZ_JBHSQZ010000001.1"/>
</dbReference>
<evidence type="ECO:0000313" key="2">
    <source>
        <dbReference type="Proteomes" id="UP000735592"/>
    </source>
</evidence>
<protein>
    <submittedName>
        <fullName evidence="1">Uncharacterized protein</fullName>
    </submittedName>
</protein>
<keyword evidence="2" id="KW-1185">Reference proteome</keyword>
<sequence length="181" mass="19843">MMALLSIHASVYGEGRHTAGAMPEEALKMALFYAAHPREITLEHIQRHTLRKLKLSECADYGSLRQCTYSPAEGGIDASGLQTVTVSYSAKGASRGGSILWRFSPNPCLSAETVTRLLGKTSFTSELPPTFYQAPGTPESIAPSPEYKTYKSKDWNPEVRVETVTTKCLEMIALNAQLTKE</sequence>
<dbReference type="Proteomes" id="UP000735592">
    <property type="component" value="Unassembled WGS sequence"/>
</dbReference>
<evidence type="ECO:0000313" key="1">
    <source>
        <dbReference type="EMBL" id="MTW31295.1"/>
    </source>
</evidence>
<comment type="caution">
    <text evidence="1">The sequence shown here is derived from an EMBL/GenBank/DDBJ whole genome shotgun (WGS) entry which is preliminary data.</text>
</comment>
<proteinExistence type="predicted"/>
<reference evidence="1 2" key="1">
    <citation type="submission" date="2019-11" db="EMBL/GenBank/DDBJ databases">
        <title>Type strains purchased from KCTC, JCM and DSMZ.</title>
        <authorList>
            <person name="Lu H."/>
        </authorList>
    </citation>
    <scope>NUCLEOTIDE SEQUENCE [LARGE SCALE GENOMIC DNA]</scope>
    <source>
        <strain evidence="1 2">DSM 103461</strain>
    </source>
</reference>